<keyword evidence="2" id="KW-1185">Reference proteome</keyword>
<dbReference type="RefSeq" id="WP_230501183.1">
    <property type="nucleotide sequence ID" value="NZ_CAKJTJ010000009.1"/>
</dbReference>
<evidence type="ECO:0000313" key="2">
    <source>
        <dbReference type="Proteomes" id="UP000789833"/>
    </source>
</evidence>
<reference evidence="1 2" key="1">
    <citation type="submission" date="2021-10" db="EMBL/GenBank/DDBJ databases">
        <authorList>
            <person name="Criscuolo A."/>
        </authorList>
    </citation>
    <scope>NUCLEOTIDE SEQUENCE [LARGE SCALE GENOMIC DNA]</scope>
    <source>
        <strain evidence="2">CIP 111883</strain>
    </source>
</reference>
<comment type="caution">
    <text evidence="1">The sequence shown here is derived from an EMBL/GenBank/DDBJ whole genome shotgun (WGS) entry which is preliminary data.</text>
</comment>
<protein>
    <submittedName>
        <fullName evidence="1">Uncharacterized protein</fullName>
    </submittedName>
</protein>
<sequence length="143" mass="16557">MKKTHKVLIGIALGIVLFVGGLTTGKLIFEKPTREVWIGYESLEHERQINFPLIITDLDDLNIIDNLQGIFMYSQQIEDDGVDRGIPDLHIYVNSPRAYYTQTHARIWFDDEGAIIIFNDDDFRKIDRKDANYLREIADSDNL</sequence>
<organism evidence="1 2">
    <name type="scientific">Sutcliffiella rhizosphaerae</name>
    <dbReference type="NCBI Taxonomy" id="2880967"/>
    <lineage>
        <taxon>Bacteria</taxon>
        <taxon>Bacillati</taxon>
        <taxon>Bacillota</taxon>
        <taxon>Bacilli</taxon>
        <taxon>Bacillales</taxon>
        <taxon>Bacillaceae</taxon>
        <taxon>Sutcliffiella</taxon>
    </lineage>
</organism>
<accession>A0ABN8A811</accession>
<name>A0ABN8A811_9BACI</name>
<dbReference type="EMBL" id="CAKJTJ010000009">
    <property type="protein sequence ID" value="CAG9621286.1"/>
    <property type="molecule type" value="Genomic_DNA"/>
</dbReference>
<evidence type="ECO:0000313" key="1">
    <source>
        <dbReference type="EMBL" id="CAG9621286.1"/>
    </source>
</evidence>
<gene>
    <name evidence="1" type="ORF">BACCIP111883_02058</name>
</gene>
<dbReference type="Proteomes" id="UP000789833">
    <property type="component" value="Unassembled WGS sequence"/>
</dbReference>
<proteinExistence type="predicted"/>